<organism evidence="1 2">
    <name type="scientific">Streptomyces katrae</name>
    <dbReference type="NCBI Taxonomy" id="68223"/>
    <lineage>
        <taxon>Bacteria</taxon>
        <taxon>Bacillati</taxon>
        <taxon>Actinomycetota</taxon>
        <taxon>Actinomycetes</taxon>
        <taxon>Kitasatosporales</taxon>
        <taxon>Streptomycetaceae</taxon>
        <taxon>Streptomyces</taxon>
    </lineage>
</organism>
<comment type="caution">
    <text evidence="1">The sequence shown here is derived from an EMBL/GenBank/DDBJ whole genome shotgun (WGS) entry which is preliminary data.</text>
</comment>
<evidence type="ECO:0000313" key="1">
    <source>
        <dbReference type="EMBL" id="KJY30206.1"/>
    </source>
</evidence>
<dbReference type="EMBL" id="JZWV01000582">
    <property type="protein sequence ID" value="KJY30206.1"/>
    <property type="molecule type" value="Genomic_DNA"/>
</dbReference>
<name>A0A0F4JB43_9ACTN</name>
<evidence type="ECO:0000313" key="2">
    <source>
        <dbReference type="Proteomes" id="UP000033551"/>
    </source>
</evidence>
<dbReference type="AlphaFoldDB" id="A0A0F4JB43"/>
<sequence length="64" mass="7059">MTKTEEWFHPGRVVPASGIYTCDCGRRHHWSTDVKGHRFPPLPPGCPGTAWALDTDAHPDAPGH</sequence>
<reference evidence="1 2" key="1">
    <citation type="submission" date="2015-02" db="EMBL/GenBank/DDBJ databases">
        <authorList>
            <person name="Ju K.-S."/>
            <person name="Doroghazi J.R."/>
            <person name="Metcalf W."/>
        </authorList>
    </citation>
    <scope>NUCLEOTIDE SEQUENCE [LARGE SCALE GENOMIC DNA]</scope>
    <source>
        <strain evidence="1 2">NRRL ISP-5550</strain>
    </source>
</reference>
<dbReference type="RefSeq" id="WP_045949102.1">
    <property type="nucleotide sequence ID" value="NZ_JZWV01000582.1"/>
</dbReference>
<dbReference type="PATRIC" id="fig|68223.7.peg.8934"/>
<proteinExistence type="predicted"/>
<dbReference type="OrthoDB" id="4303490at2"/>
<dbReference type="Proteomes" id="UP000033551">
    <property type="component" value="Unassembled WGS sequence"/>
</dbReference>
<accession>A0A0F4JB43</accession>
<keyword evidence="2" id="KW-1185">Reference proteome</keyword>
<gene>
    <name evidence="1" type="ORF">VR44_21015</name>
</gene>
<protein>
    <submittedName>
        <fullName evidence="1">Uncharacterized protein</fullName>
    </submittedName>
</protein>